<keyword evidence="4" id="KW-0479">Metal-binding</keyword>
<dbReference type="EMBL" id="JFHN01000018">
    <property type="protein sequence ID" value="EXU77114.1"/>
    <property type="molecule type" value="Genomic_DNA"/>
</dbReference>
<accession>A0A014MG80</accession>
<keyword evidence="10" id="KW-1185">Reference proteome</keyword>
<evidence type="ECO:0000313" key="10">
    <source>
        <dbReference type="Proteomes" id="UP000019918"/>
    </source>
</evidence>
<dbReference type="Proteomes" id="UP000019918">
    <property type="component" value="Unassembled WGS sequence"/>
</dbReference>
<gene>
    <name evidence="9" type="ORF">BG55_02030</name>
</gene>
<evidence type="ECO:0000256" key="3">
    <source>
        <dbReference type="ARBA" id="ARBA00022722"/>
    </source>
</evidence>
<dbReference type="GO" id="GO:0004518">
    <property type="term" value="F:nuclease activity"/>
    <property type="evidence" value="ECO:0007669"/>
    <property type="project" value="UniProtKB-KW"/>
</dbReference>
<evidence type="ECO:0000259" key="8">
    <source>
        <dbReference type="SMART" id="SM00670"/>
    </source>
</evidence>
<dbReference type="PANTHER" id="PTHR33653">
    <property type="entry name" value="RIBONUCLEASE VAPC2"/>
    <property type="match status" value="1"/>
</dbReference>
<dbReference type="Gene3D" id="3.40.50.1010">
    <property type="entry name" value="5'-nuclease"/>
    <property type="match status" value="1"/>
</dbReference>
<dbReference type="InterPro" id="IPR002716">
    <property type="entry name" value="PIN_dom"/>
</dbReference>
<reference evidence="9 10" key="1">
    <citation type="submission" date="2014-02" db="EMBL/GenBank/DDBJ databases">
        <title>Draft genome of Erwinia mallotivora strain BT-MARDI, a papaya dieback pathogen.</title>
        <authorList>
            <person name="Redzuan R."/>
            <person name="Abu Bakar N."/>
            <person name="Badrun R."/>
            <person name="Mohd Raih M.F."/>
            <person name="Rozano L."/>
            <person name="Mat Amin N."/>
        </authorList>
    </citation>
    <scope>NUCLEOTIDE SEQUENCE [LARGE SCALE GENOMIC DNA]</scope>
    <source>
        <strain evidence="9 10">BT-MARDI</strain>
    </source>
</reference>
<comment type="caution">
    <text evidence="9">The sequence shown here is derived from an EMBL/GenBank/DDBJ whole genome shotgun (WGS) entry which is preliminary data.</text>
</comment>
<dbReference type="Pfam" id="PF01850">
    <property type="entry name" value="PIN"/>
    <property type="match status" value="1"/>
</dbReference>
<proteinExistence type="inferred from homology"/>
<sequence length="141" mass="15998">MRYLLDTNVVSELRKAGTRKIDANVARWAMTVDAGDLFISAITLLEIERGILSLARRDLKQASVLRKWFDLRVQSEFAHRCLPVDADVALHCAGLHIPDKRSETDALIASTAYWHDMILVTRNTQDFDHLGVERVNPWLAS</sequence>
<dbReference type="CDD" id="cd18746">
    <property type="entry name" value="PIN_VapC4-5_FitB-like"/>
    <property type="match status" value="1"/>
</dbReference>
<name>A0A014MG80_9GAMM</name>
<evidence type="ECO:0000256" key="2">
    <source>
        <dbReference type="ARBA" id="ARBA00022649"/>
    </source>
</evidence>
<evidence type="ECO:0000313" key="9">
    <source>
        <dbReference type="EMBL" id="EXU77114.1"/>
    </source>
</evidence>
<keyword evidence="2" id="KW-1277">Toxin-antitoxin system</keyword>
<evidence type="ECO:0000256" key="5">
    <source>
        <dbReference type="ARBA" id="ARBA00022801"/>
    </source>
</evidence>
<evidence type="ECO:0000256" key="7">
    <source>
        <dbReference type="ARBA" id="ARBA00038093"/>
    </source>
</evidence>
<evidence type="ECO:0000256" key="6">
    <source>
        <dbReference type="ARBA" id="ARBA00022842"/>
    </source>
</evidence>
<protein>
    <submittedName>
        <fullName evidence="9">Twitching motility protein PilT</fullName>
    </submittedName>
</protein>
<organism evidence="9 10">
    <name type="scientific">Erwinia mallotivora</name>
    <dbReference type="NCBI Taxonomy" id="69222"/>
    <lineage>
        <taxon>Bacteria</taxon>
        <taxon>Pseudomonadati</taxon>
        <taxon>Pseudomonadota</taxon>
        <taxon>Gammaproteobacteria</taxon>
        <taxon>Enterobacterales</taxon>
        <taxon>Erwiniaceae</taxon>
        <taxon>Erwinia</taxon>
    </lineage>
</organism>
<dbReference type="InterPro" id="IPR050556">
    <property type="entry name" value="Type_II_TA_system_RNase"/>
</dbReference>
<dbReference type="SMART" id="SM00670">
    <property type="entry name" value="PINc"/>
    <property type="match status" value="1"/>
</dbReference>
<dbReference type="GO" id="GO:0016787">
    <property type="term" value="F:hydrolase activity"/>
    <property type="evidence" value="ECO:0007669"/>
    <property type="project" value="UniProtKB-KW"/>
</dbReference>
<dbReference type="OrthoDB" id="9804823at2"/>
<keyword evidence="6" id="KW-0460">Magnesium</keyword>
<keyword evidence="3" id="KW-0540">Nuclease</keyword>
<dbReference type="SUPFAM" id="SSF88723">
    <property type="entry name" value="PIN domain-like"/>
    <property type="match status" value="1"/>
</dbReference>
<dbReference type="RefSeq" id="WP_034933795.1">
    <property type="nucleotide sequence ID" value="NZ_JFHN01000018.1"/>
</dbReference>
<comment type="cofactor">
    <cofactor evidence="1">
        <name>Mg(2+)</name>
        <dbReference type="ChEBI" id="CHEBI:18420"/>
    </cofactor>
</comment>
<evidence type="ECO:0000256" key="4">
    <source>
        <dbReference type="ARBA" id="ARBA00022723"/>
    </source>
</evidence>
<feature type="domain" description="PIN" evidence="8">
    <location>
        <begin position="1"/>
        <end position="128"/>
    </location>
</feature>
<dbReference type="InterPro" id="IPR029060">
    <property type="entry name" value="PIN-like_dom_sf"/>
</dbReference>
<comment type="similarity">
    <text evidence="7">Belongs to the PINc/VapC protein family.</text>
</comment>
<dbReference type="GO" id="GO:0046872">
    <property type="term" value="F:metal ion binding"/>
    <property type="evidence" value="ECO:0007669"/>
    <property type="project" value="UniProtKB-KW"/>
</dbReference>
<dbReference type="PATRIC" id="fig|69222.5.peg.440"/>
<dbReference type="STRING" id="69222.BG55_02030"/>
<dbReference type="PANTHER" id="PTHR33653:SF1">
    <property type="entry name" value="RIBONUCLEASE VAPC2"/>
    <property type="match status" value="1"/>
</dbReference>
<evidence type="ECO:0000256" key="1">
    <source>
        <dbReference type="ARBA" id="ARBA00001946"/>
    </source>
</evidence>
<dbReference type="AlphaFoldDB" id="A0A014MG80"/>
<keyword evidence="5" id="KW-0378">Hydrolase</keyword>